<name>A0A371FBW5_MUCPR</name>
<proteinExistence type="predicted"/>
<dbReference type="InterPro" id="IPR043502">
    <property type="entry name" value="DNA/RNA_pol_sf"/>
</dbReference>
<comment type="caution">
    <text evidence="1">The sequence shown here is derived from an EMBL/GenBank/DDBJ whole genome shotgun (WGS) entry which is preliminary data.</text>
</comment>
<dbReference type="InterPro" id="IPR043128">
    <property type="entry name" value="Rev_trsase/Diguanyl_cyclase"/>
</dbReference>
<sequence>VSTRMKFFVISYLWNPPTSCWEDCGNSTEKVYASLYDNKCFLELKSNDIFLLYKHSLHICKYEFDMPSLVFKHDSMHALHIQNYQNNKVIFLGFVFGSEGVKVVAKKVKATPSWPTPKSIRNVRNFHGIARFYRYFVKNFSILVFTLNKILKSKKWIEFFKEVIRLHKSIISKRDSKFHSHYWRTKWSKLDSKLLLLLLVIPRCMNKMR</sequence>
<dbReference type="PANTHER" id="PTHR35046">
    <property type="entry name" value="ZINC KNUCKLE (CCHC-TYPE) FAMILY PROTEIN"/>
    <property type="match status" value="1"/>
</dbReference>
<keyword evidence="2" id="KW-1185">Reference proteome</keyword>
<evidence type="ECO:0000313" key="2">
    <source>
        <dbReference type="Proteomes" id="UP000257109"/>
    </source>
</evidence>
<dbReference type="PANTHER" id="PTHR35046:SF26">
    <property type="entry name" value="RNA-DIRECTED DNA POLYMERASE"/>
    <property type="match status" value="1"/>
</dbReference>
<dbReference type="EMBL" id="QJKJ01009731">
    <property type="protein sequence ID" value="RDX75769.1"/>
    <property type="molecule type" value="Genomic_DNA"/>
</dbReference>
<evidence type="ECO:0000313" key="1">
    <source>
        <dbReference type="EMBL" id="RDX75769.1"/>
    </source>
</evidence>
<accession>A0A371FBW5</accession>
<dbReference type="AlphaFoldDB" id="A0A371FBW5"/>
<dbReference type="Gene3D" id="3.30.70.270">
    <property type="match status" value="1"/>
</dbReference>
<reference evidence="1" key="1">
    <citation type="submission" date="2018-05" db="EMBL/GenBank/DDBJ databases">
        <title>Draft genome of Mucuna pruriens seed.</title>
        <authorList>
            <person name="Nnadi N.E."/>
            <person name="Vos R."/>
            <person name="Hasami M.H."/>
            <person name="Devisetty U.K."/>
            <person name="Aguiy J.C."/>
        </authorList>
    </citation>
    <scope>NUCLEOTIDE SEQUENCE [LARGE SCALE GENOMIC DNA]</scope>
    <source>
        <strain evidence="1">JCA_2017</strain>
    </source>
</reference>
<feature type="non-terminal residue" evidence="1">
    <location>
        <position position="1"/>
    </location>
</feature>
<dbReference type="STRING" id="157652.A0A371FBW5"/>
<dbReference type="SUPFAM" id="SSF56672">
    <property type="entry name" value="DNA/RNA polymerases"/>
    <property type="match status" value="1"/>
</dbReference>
<dbReference type="Proteomes" id="UP000257109">
    <property type="component" value="Unassembled WGS sequence"/>
</dbReference>
<organism evidence="1 2">
    <name type="scientific">Mucuna pruriens</name>
    <name type="common">Velvet bean</name>
    <name type="synonym">Dolichos pruriens</name>
    <dbReference type="NCBI Taxonomy" id="157652"/>
    <lineage>
        <taxon>Eukaryota</taxon>
        <taxon>Viridiplantae</taxon>
        <taxon>Streptophyta</taxon>
        <taxon>Embryophyta</taxon>
        <taxon>Tracheophyta</taxon>
        <taxon>Spermatophyta</taxon>
        <taxon>Magnoliopsida</taxon>
        <taxon>eudicotyledons</taxon>
        <taxon>Gunneridae</taxon>
        <taxon>Pentapetalae</taxon>
        <taxon>rosids</taxon>
        <taxon>fabids</taxon>
        <taxon>Fabales</taxon>
        <taxon>Fabaceae</taxon>
        <taxon>Papilionoideae</taxon>
        <taxon>50 kb inversion clade</taxon>
        <taxon>NPAAA clade</taxon>
        <taxon>indigoferoid/millettioid clade</taxon>
        <taxon>Phaseoleae</taxon>
        <taxon>Mucuna</taxon>
    </lineage>
</organism>
<gene>
    <name evidence="1" type="primary">pol</name>
    <name evidence="1" type="ORF">CR513_44317</name>
</gene>
<protein>
    <submittedName>
        <fullName evidence="1">Retrovirus-related Pol polyprotein from transposon gypsy</fullName>
    </submittedName>
</protein>